<reference evidence="1 2" key="1">
    <citation type="journal article" date="2013" name="BMC Genomics">
        <title>Genomics-driven discovery of the pneumocandin biosynthetic gene cluster in the fungus Glarea lozoyensis.</title>
        <authorList>
            <person name="Chen L."/>
            <person name="Yue Q."/>
            <person name="Zhang X."/>
            <person name="Xiang M."/>
            <person name="Wang C."/>
            <person name="Li S."/>
            <person name="Che Y."/>
            <person name="Ortiz-Lopez F.J."/>
            <person name="Bills G.F."/>
            <person name="Liu X."/>
            <person name="An Z."/>
        </authorList>
    </citation>
    <scope>NUCLEOTIDE SEQUENCE [LARGE SCALE GENOMIC DNA]</scope>
    <source>
        <strain evidence="2">ATCC 20868 / MF5171</strain>
    </source>
</reference>
<protein>
    <submittedName>
        <fullName evidence="1">Uncharacterized protein</fullName>
    </submittedName>
</protein>
<evidence type="ECO:0000313" key="1">
    <source>
        <dbReference type="EMBL" id="EPE31698.1"/>
    </source>
</evidence>
<dbReference type="Proteomes" id="UP000016922">
    <property type="component" value="Unassembled WGS sequence"/>
</dbReference>
<dbReference type="RefSeq" id="XP_008081427.1">
    <property type="nucleotide sequence ID" value="XM_008083236.1"/>
</dbReference>
<accession>S3DZE7</accession>
<dbReference type="GeneID" id="19471495"/>
<name>S3DZE7_GLAL2</name>
<keyword evidence="2" id="KW-1185">Reference proteome</keyword>
<dbReference type="KEGG" id="glz:GLAREA_12454"/>
<dbReference type="AlphaFoldDB" id="S3DZE7"/>
<dbReference type="EMBL" id="KE145361">
    <property type="protein sequence ID" value="EPE31698.1"/>
    <property type="molecule type" value="Genomic_DNA"/>
</dbReference>
<organism evidence="1 2">
    <name type="scientific">Glarea lozoyensis (strain ATCC 20868 / MF5171)</name>
    <dbReference type="NCBI Taxonomy" id="1116229"/>
    <lineage>
        <taxon>Eukaryota</taxon>
        <taxon>Fungi</taxon>
        <taxon>Dikarya</taxon>
        <taxon>Ascomycota</taxon>
        <taxon>Pezizomycotina</taxon>
        <taxon>Leotiomycetes</taxon>
        <taxon>Helotiales</taxon>
        <taxon>Helotiaceae</taxon>
        <taxon>Glarea</taxon>
    </lineage>
</organism>
<gene>
    <name evidence="1" type="ORF">GLAREA_12454</name>
</gene>
<dbReference type="HOGENOM" id="CLU_752371_0_0_1"/>
<sequence length="368" mass="42663">MESRDMKPAPWTYHHISEVPHMIDGRWPGKVERSMDHLYEATCDAYQIYDDMNNDAWDDGRLPRHYTVPEIIQMTERVEEAINVLKRACKHPMPSEQHFISEAHVLIQEAYETRCQLFLLAGIDAIRELRQKRKIARKERKDPLKRAMARRAEYGLGPETGRQVLDAIIQERQETERRTRVFDGLIGRARQEGQEVHRRPQESQEEIQERLRRRARVLDIIHTARANVMLILSHNERAMPQCKGGRRRMNRAAPMLTSETADVFMKSVHVVVLALELLSGRERDEEIRAFLREYQASGSTILRSLNLLYGQCRALLGEDVPPVPAYYSNREESSSSGGESASMGHDFVLPVEWRTDQSGVPFNTARRR</sequence>
<evidence type="ECO:0000313" key="2">
    <source>
        <dbReference type="Proteomes" id="UP000016922"/>
    </source>
</evidence>
<proteinExistence type="predicted"/>